<accession>A0ABD1VPH6</accession>
<proteinExistence type="predicted"/>
<protein>
    <submittedName>
        <fullName evidence="1">Uncharacterized protein</fullName>
    </submittedName>
</protein>
<evidence type="ECO:0000313" key="1">
    <source>
        <dbReference type="EMBL" id="KAL2538280.1"/>
    </source>
</evidence>
<organism evidence="1 2">
    <name type="scientific">Forsythia ovata</name>
    <dbReference type="NCBI Taxonomy" id="205694"/>
    <lineage>
        <taxon>Eukaryota</taxon>
        <taxon>Viridiplantae</taxon>
        <taxon>Streptophyta</taxon>
        <taxon>Embryophyta</taxon>
        <taxon>Tracheophyta</taxon>
        <taxon>Spermatophyta</taxon>
        <taxon>Magnoliopsida</taxon>
        <taxon>eudicotyledons</taxon>
        <taxon>Gunneridae</taxon>
        <taxon>Pentapetalae</taxon>
        <taxon>asterids</taxon>
        <taxon>lamiids</taxon>
        <taxon>Lamiales</taxon>
        <taxon>Oleaceae</taxon>
        <taxon>Forsythieae</taxon>
        <taxon>Forsythia</taxon>
    </lineage>
</organism>
<keyword evidence="2" id="KW-1185">Reference proteome</keyword>
<comment type="caution">
    <text evidence="1">The sequence shown here is derived from an EMBL/GenBank/DDBJ whole genome shotgun (WGS) entry which is preliminary data.</text>
</comment>
<dbReference type="EMBL" id="JBFOLJ010000005">
    <property type="protein sequence ID" value="KAL2538280.1"/>
    <property type="molecule type" value="Genomic_DNA"/>
</dbReference>
<dbReference type="Proteomes" id="UP001604277">
    <property type="component" value="Unassembled WGS sequence"/>
</dbReference>
<gene>
    <name evidence="1" type="ORF">Fot_19671</name>
</gene>
<sequence>MIVHRPNDKTYNPSPKYMAFNELQLKSGLRFSVHPFVCESLCSFIIVPTQLLPNCPHPVVKYWLGMRETFFSKISRTSTTRGRYQGKLSMTGNIFLIYWQGPATE</sequence>
<name>A0ABD1VPH6_9LAMI</name>
<dbReference type="AlphaFoldDB" id="A0ABD1VPH6"/>
<evidence type="ECO:0000313" key="2">
    <source>
        <dbReference type="Proteomes" id="UP001604277"/>
    </source>
</evidence>
<reference evidence="2" key="1">
    <citation type="submission" date="2024-07" db="EMBL/GenBank/DDBJ databases">
        <title>Two chromosome-level genome assemblies of Korean endemic species Abeliophyllum distichum and Forsythia ovata (Oleaceae).</title>
        <authorList>
            <person name="Jang H."/>
        </authorList>
    </citation>
    <scope>NUCLEOTIDE SEQUENCE [LARGE SCALE GENOMIC DNA]</scope>
</reference>